<dbReference type="InterPro" id="IPR036291">
    <property type="entry name" value="NAD(P)-bd_dom_sf"/>
</dbReference>
<sequence length="284" mass="29528">MDWLDALQHLRAAGAPGVLATVTEVRGHAPREAGAKMVVAETATWDTVGGGNLEATVVERARVLLATGATVPETLTFSLNEHAPVEHGRQCCGGVVSVLLEPQGARPVVAVFGMGHVGHELARVLSRLPLHLHLVDSREGQLDAARLADVTDGTAQVHLHHSPVPENVLAGLPAGAHVLIMSHDHAEDFVLCDAALRRGDLGTVGLIGSRAKWLRFRQRLCAEGHPESTVDRITCPIGLPDIPGKAPAVIAISVAAGLLRDLAGSAAAAPSSLSGPVETIEAVT</sequence>
<evidence type="ECO:0000313" key="4">
    <source>
        <dbReference type="Proteomes" id="UP000436989"/>
    </source>
</evidence>
<dbReference type="Pfam" id="PF13478">
    <property type="entry name" value="XdhC_C"/>
    <property type="match status" value="1"/>
</dbReference>
<dbReference type="NCBIfam" id="TIGR02964">
    <property type="entry name" value="xanthine_xdhC"/>
    <property type="match status" value="1"/>
</dbReference>
<dbReference type="PANTHER" id="PTHR30388:SF6">
    <property type="entry name" value="XANTHINE DEHYDROGENASE SUBUNIT A-RELATED"/>
    <property type="match status" value="1"/>
</dbReference>
<keyword evidence="4" id="KW-1185">Reference proteome</keyword>
<evidence type="ECO:0000259" key="1">
    <source>
        <dbReference type="Pfam" id="PF02625"/>
    </source>
</evidence>
<dbReference type="EMBL" id="WOGU01000013">
    <property type="protein sequence ID" value="MUN64446.1"/>
    <property type="molecule type" value="Genomic_DNA"/>
</dbReference>
<evidence type="ECO:0000313" key="3">
    <source>
        <dbReference type="EMBL" id="MUN64446.1"/>
    </source>
</evidence>
<proteinExistence type="predicted"/>
<organism evidence="3 4">
    <name type="scientific">Kocuria sediminis</name>
    <dbReference type="NCBI Taxonomy" id="1038857"/>
    <lineage>
        <taxon>Bacteria</taxon>
        <taxon>Bacillati</taxon>
        <taxon>Actinomycetota</taxon>
        <taxon>Actinomycetes</taxon>
        <taxon>Micrococcales</taxon>
        <taxon>Micrococcaceae</taxon>
        <taxon>Kocuria</taxon>
    </lineage>
</organism>
<accession>A0A6N8GMT4</accession>
<feature type="domain" description="XdhC- CoxI" evidence="1">
    <location>
        <begin position="11"/>
        <end position="76"/>
    </location>
</feature>
<evidence type="ECO:0000259" key="2">
    <source>
        <dbReference type="Pfam" id="PF13478"/>
    </source>
</evidence>
<dbReference type="InterPro" id="IPR027051">
    <property type="entry name" value="XdhC_Rossmann_dom"/>
</dbReference>
<protein>
    <submittedName>
        <fullName evidence="3">Xanthine dehydrogenase accessory protein XdhC</fullName>
    </submittedName>
</protein>
<dbReference type="Gene3D" id="3.40.50.720">
    <property type="entry name" value="NAD(P)-binding Rossmann-like Domain"/>
    <property type="match status" value="1"/>
</dbReference>
<dbReference type="InterPro" id="IPR014308">
    <property type="entry name" value="Xanthine_DH_XdhC"/>
</dbReference>
<dbReference type="SUPFAM" id="SSF51971">
    <property type="entry name" value="Nucleotide-binding domain"/>
    <property type="match status" value="1"/>
</dbReference>
<dbReference type="Pfam" id="PF02625">
    <property type="entry name" value="XdhC_CoxI"/>
    <property type="match status" value="1"/>
</dbReference>
<dbReference type="InterPro" id="IPR003777">
    <property type="entry name" value="XdhC_CoxI"/>
</dbReference>
<dbReference type="RefSeq" id="WP_162459923.1">
    <property type="nucleotide sequence ID" value="NZ_WOGU01000013.1"/>
</dbReference>
<feature type="domain" description="XdhC Rossmann" evidence="2">
    <location>
        <begin position="109"/>
        <end position="257"/>
    </location>
</feature>
<comment type="caution">
    <text evidence="3">The sequence shown here is derived from an EMBL/GenBank/DDBJ whole genome shotgun (WGS) entry which is preliminary data.</text>
</comment>
<dbReference type="SUPFAM" id="SSF51735">
    <property type="entry name" value="NAD(P)-binding Rossmann-fold domains"/>
    <property type="match status" value="1"/>
</dbReference>
<name>A0A6N8GMT4_9MICC</name>
<dbReference type="PANTHER" id="PTHR30388">
    <property type="entry name" value="ALDEHYDE OXIDOREDUCTASE MOLYBDENUM COFACTOR ASSEMBLY PROTEIN"/>
    <property type="match status" value="1"/>
</dbReference>
<dbReference type="AlphaFoldDB" id="A0A6N8GMT4"/>
<gene>
    <name evidence="3" type="primary">xdhC</name>
    <name evidence="3" type="ORF">GMA12_15070</name>
</gene>
<reference evidence="3 4" key="1">
    <citation type="submission" date="2019-12" db="EMBL/GenBank/DDBJ databases">
        <authorList>
            <person name="Shi Y."/>
        </authorList>
    </citation>
    <scope>NUCLEOTIDE SEQUENCE [LARGE SCALE GENOMIC DNA]</scope>
    <source>
        <strain evidence="3 4">JCM 17929</strain>
    </source>
</reference>
<dbReference type="InterPro" id="IPR052698">
    <property type="entry name" value="MoCofactor_Util/Proc"/>
</dbReference>
<dbReference type="Proteomes" id="UP000436989">
    <property type="component" value="Unassembled WGS sequence"/>
</dbReference>